<keyword evidence="2 4" id="KW-0863">Zinc-finger</keyword>
<dbReference type="AlphaFoldDB" id="A0A4Y7SGS7"/>
<dbReference type="Proteomes" id="UP000298030">
    <property type="component" value="Unassembled WGS sequence"/>
</dbReference>
<proteinExistence type="predicted"/>
<feature type="domain" description="MYND-type" evidence="5">
    <location>
        <begin position="452"/>
        <end position="499"/>
    </location>
</feature>
<dbReference type="GO" id="GO:0008270">
    <property type="term" value="F:zinc ion binding"/>
    <property type="evidence" value="ECO:0007669"/>
    <property type="project" value="UniProtKB-KW"/>
</dbReference>
<dbReference type="InterPro" id="IPR002893">
    <property type="entry name" value="Znf_MYND"/>
</dbReference>
<evidence type="ECO:0000259" key="5">
    <source>
        <dbReference type="PROSITE" id="PS50865"/>
    </source>
</evidence>
<sequence>MPVPRSAKYIGRDVIKERRERLLSQAQTLWNRDGLTAVGVLVGERLDMGVLENILDGFDSAPPRRRIAKSNGRPTRLDEQGADDEDIALAALKDLSLVFKGLYTALRTGKLQKLKLTMDRCIGVVHERWGGITQWLIYCARNVVPGDTGYNWDRVIDSCTWILEPILFYADDDPVTHDLVARPPTIDLVFCLLRITDPGTERPATHKSYPNSLCSIAKVFAMSVMSTTGHYIQSHLNEKSPHTRRDVVRSIVRRIQDVSATPRHTPDDMSRVSCDLLNLIPGACIILTRRGPGEAYGVSDVLFEGARALSCAMEDVSFKNSALPDYLTLDAGINQLVSLATWPRTPPRAMERLFEAGIIPCIIRSLPHTNRSDPRHRGIEEPAYHLLPFLTDSRIFSAVKTGGADLEPLMKELERYPKSKVAVVEPIYNAYSLALRCCKSAFQDRKSPIEMCYNLNHEVPREGSRDCTTLKTCSVCRVVFYCSEVCQREDWAAFHSEECTRGAERWRPRLTVAGVTERLERDRLMILEALANRFLPPPTEIVRRGSGGIQNASEDSSVRIHTFDLAGGLYQSIATGEASPPKRFVEYESMTLPSYFQKYEDVLGDRTRARLSRCAEDIKHKHESTLLVAGTFTAHKVCICICAKMVYNPDSEVGERYRVVWHACSILCLPLWLFGI</sequence>
<dbReference type="EMBL" id="QPFP01000123">
    <property type="protein sequence ID" value="TEB21100.1"/>
    <property type="molecule type" value="Genomic_DNA"/>
</dbReference>
<evidence type="ECO:0000256" key="1">
    <source>
        <dbReference type="ARBA" id="ARBA00022723"/>
    </source>
</evidence>
<comment type="caution">
    <text evidence="6">The sequence shown here is derived from an EMBL/GenBank/DDBJ whole genome shotgun (WGS) entry which is preliminary data.</text>
</comment>
<keyword evidence="7" id="KW-1185">Reference proteome</keyword>
<dbReference type="Gene3D" id="6.10.140.2220">
    <property type="match status" value="1"/>
</dbReference>
<keyword evidence="1" id="KW-0479">Metal-binding</keyword>
<reference evidence="6 7" key="1">
    <citation type="journal article" date="2019" name="Nat. Ecol. Evol.">
        <title>Megaphylogeny resolves global patterns of mushroom evolution.</title>
        <authorList>
            <person name="Varga T."/>
            <person name="Krizsan K."/>
            <person name="Foldi C."/>
            <person name="Dima B."/>
            <person name="Sanchez-Garcia M."/>
            <person name="Sanchez-Ramirez S."/>
            <person name="Szollosi G.J."/>
            <person name="Szarkandi J.G."/>
            <person name="Papp V."/>
            <person name="Albert L."/>
            <person name="Andreopoulos W."/>
            <person name="Angelini C."/>
            <person name="Antonin V."/>
            <person name="Barry K.W."/>
            <person name="Bougher N.L."/>
            <person name="Buchanan P."/>
            <person name="Buyck B."/>
            <person name="Bense V."/>
            <person name="Catcheside P."/>
            <person name="Chovatia M."/>
            <person name="Cooper J."/>
            <person name="Damon W."/>
            <person name="Desjardin D."/>
            <person name="Finy P."/>
            <person name="Geml J."/>
            <person name="Haridas S."/>
            <person name="Hughes K."/>
            <person name="Justo A."/>
            <person name="Karasinski D."/>
            <person name="Kautmanova I."/>
            <person name="Kiss B."/>
            <person name="Kocsube S."/>
            <person name="Kotiranta H."/>
            <person name="LaButti K.M."/>
            <person name="Lechner B.E."/>
            <person name="Liimatainen K."/>
            <person name="Lipzen A."/>
            <person name="Lukacs Z."/>
            <person name="Mihaltcheva S."/>
            <person name="Morgado L.N."/>
            <person name="Niskanen T."/>
            <person name="Noordeloos M.E."/>
            <person name="Ohm R.A."/>
            <person name="Ortiz-Santana B."/>
            <person name="Ovrebo C."/>
            <person name="Racz N."/>
            <person name="Riley R."/>
            <person name="Savchenko A."/>
            <person name="Shiryaev A."/>
            <person name="Soop K."/>
            <person name="Spirin V."/>
            <person name="Szebenyi C."/>
            <person name="Tomsovsky M."/>
            <person name="Tulloss R.E."/>
            <person name="Uehling J."/>
            <person name="Grigoriev I.V."/>
            <person name="Vagvolgyi C."/>
            <person name="Papp T."/>
            <person name="Martin F.M."/>
            <person name="Miettinen O."/>
            <person name="Hibbett D.S."/>
            <person name="Nagy L.G."/>
        </authorList>
    </citation>
    <scope>NUCLEOTIDE SEQUENCE [LARGE SCALE GENOMIC DNA]</scope>
    <source>
        <strain evidence="6 7">FP101781</strain>
    </source>
</reference>
<protein>
    <recommendedName>
        <fullName evidence="5">MYND-type domain-containing protein</fullName>
    </recommendedName>
</protein>
<evidence type="ECO:0000256" key="2">
    <source>
        <dbReference type="ARBA" id="ARBA00022771"/>
    </source>
</evidence>
<evidence type="ECO:0000313" key="6">
    <source>
        <dbReference type="EMBL" id="TEB21100.1"/>
    </source>
</evidence>
<dbReference type="SUPFAM" id="SSF144232">
    <property type="entry name" value="HIT/MYND zinc finger-like"/>
    <property type="match status" value="1"/>
</dbReference>
<evidence type="ECO:0000313" key="7">
    <source>
        <dbReference type="Proteomes" id="UP000298030"/>
    </source>
</evidence>
<dbReference type="Pfam" id="PF01753">
    <property type="entry name" value="zf-MYND"/>
    <property type="match status" value="1"/>
</dbReference>
<gene>
    <name evidence="6" type="ORF">FA13DRAFT_1742453</name>
</gene>
<dbReference type="PROSITE" id="PS50865">
    <property type="entry name" value="ZF_MYND_2"/>
    <property type="match status" value="1"/>
</dbReference>
<name>A0A4Y7SGS7_COPMI</name>
<organism evidence="6 7">
    <name type="scientific">Coprinellus micaceus</name>
    <name type="common">Glistening ink-cap mushroom</name>
    <name type="synonym">Coprinus micaceus</name>
    <dbReference type="NCBI Taxonomy" id="71717"/>
    <lineage>
        <taxon>Eukaryota</taxon>
        <taxon>Fungi</taxon>
        <taxon>Dikarya</taxon>
        <taxon>Basidiomycota</taxon>
        <taxon>Agaricomycotina</taxon>
        <taxon>Agaricomycetes</taxon>
        <taxon>Agaricomycetidae</taxon>
        <taxon>Agaricales</taxon>
        <taxon>Agaricineae</taxon>
        <taxon>Psathyrellaceae</taxon>
        <taxon>Coprinellus</taxon>
    </lineage>
</organism>
<keyword evidence="3" id="KW-0862">Zinc</keyword>
<accession>A0A4Y7SGS7</accession>
<dbReference type="OrthoDB" id="341421at2759"/>
<evidence type="ECO:0000256" key="4">
    <source>
        <dbReference type="PROSITE-ProRule" id="PRU00134"/>
    </source>
</evidence>
<evidence type="ECO:0000256" key="3">
    <source>
        <dbReference type="ARBA" id="ARBA00022833"/>
    </source>
</evidence>